<dbReference type="VEuPathDB" id="FungiDB:T551_00888"/>
<dbReference type="Proteomes" id="UP000053447">
    <property type="component" value="Unassembled WGS sequence"/>
</dbReference>
<dbReference type="PANTHER" id="PTHR21377:SF0">
    <property type="entry name" value="PROTEIN FAM210B, MITOCHONDRIAL"/>
    <property type="match status" value="1"/>
</dbReference>
<dbReference type="Pfam" id="PF06916">
    <property type="entry name" value="FAM210A-B_dom"/>
    <property type="match status" value="1"/>
</dbReference>
<keyword evidence="1" id="KW-0812">Transmembrane</keyword>
<keyword evidence="4" id="KW-1185">Reference proteome</keyword>
<dbReference type="GO" id="GO:0005739">
    <property type="term" value="C:mitochondrion"/>
    <property type="evidence" value="ECO:0007669"/>
    <property type="project" value="TreeGrafter"/>
</dbReference>
<dbReference type="eggNOG" id="KOG4526">
    <property type="taxonomic scope" value="Eukaryota"/>
</dbReference>
<dbReference type="InterPro" id="IPR045866">
    <property type="entry name" value="FAM210A/B-like"/>
</dbReference>
<dbReference type="OrthoDB" id="426386at2759"/>
<dbReference type="STRING" id="1408657.A0A0W4ZV03"/>
<evidence type="ECO:0000313" key="4">
    <source>
        <dbReference type="Proteomes" id="UP000053447"/>
    </source>
</evidence>
<accession>A0A0W4ZV03</accession>
<keyword evidence="1" id="KW-0472">Membrane</keyword>
<protein>
    <recommendedName>
        <fullName evidence="2">DUF1279 domain-containing protein</fullName>
    </recommendedName>
</protein>
<dbReference type="EMBL" id="LFWA01000003">
    <property type="protein sequence ID" value="KTW32206.1"/>
    <property type="molecule type" value="Genomic_DNA"/>
</dbReference>
<reference evidence="4" key="1">
    <citation type="journal article" date="2016" name="Nat. Commun.">
        <title>Genome analysis of three Pneumocystis species reveals adaptation mechanisms to life exclusively in mammalian hosts.</title>
        <authorList>
            <person name="Ma L."/>
            <person name="Chen Z."/>
            <person name="Huang D.W."/>
            <person name="Kutty G."/>
            <person name="Ishihara M."/>
            <person name="Wang H."/>
            <person name="Abouelleil A."/>
            <person name="Bishop L."/>
            <person name="Davey E."/>
            <person name="Deng R."/>
            <person name="Deng X."/>
            <person name="Fan L."/>
            <person name="Fantoni G."/>
            <person name="Fitzgerald M."/>
            <person name="Gogineni E."/>
            <person name="Goldberg J.M."/>
            <person name="Handley G."/>
            <person name="Hu X."/>
            <person name="Huber C."/>
            <person name="Jiao X."/>
            <person name="Jones K."/>
            <person name="Levin J.Z."/>
            <person name="Liu Y."/>
            <person name="Macdonald P."/>
            <person name="Melnikov A."/>
            <person name="Raley C."/>
            <person name="Sassi M."/>
            <person name="Sherman B.T."/>
            <person name="Song X."/>
            <person name="Sykes S."/>
            <person name="Tran B."/>
            <person name="Walsh L."/>
            <person name="Xia Y."/>
            <person name="Yang J."/>
            <person name="Young S."/>
            <person name="Zeng Q."/>
            <person name="Zheng X."/>
            <person name="Stephens R."/>
            <person name="Nusbaum C."/>
            <person name="Birren B.W."/>
            <person name="Azadi P."/>
            <person name="Lempicki R.A."/>
            <person name="Cuomo C.A."/>
            <person name="Kovacs J.A."/>
        </authorList>
    </citation>
    <scope>NUCLEOTIDE SEQUENCE [LARGE SCALE GENOMIC DNA]</scope>
    <source>
        <strain evidence="4">RU7</strain>
    </source>
</reference>
<dbReference type="InterPro" id="IPR009688">
    <property type="entry name" value="FAM210A/B-like_dom"/>
</dbReference>
<keyword evidence="1" id="KW-1133">Transmembrane helix</keyword>
<organism evidence="3 4">
    <name type="scientific">Pneumocystis jirovecii (strain RU7)</name>
    <name type="common">Human pneumocystis pneumonia agent</name>
    <dbReference type="NCBI Taxonomy" id="1408657"/>
    <lineage>
        <taxon>Eukaryota</taxon>
        <taxon>Fungi</taxon>
        <taxon>Dikarya</taxon>
        <taxon>Ascomycota</taxon>
        <taxon>Taphrinomycotina</taxon>
        <taxon>Pneumocystomycetes</taxon>
        <taxon>Pneumocystaceae</taxon>
        <taxon>Pneumocystis</taxon>
    </lineage>
</organism>
<dbReference type="GeneID" id="28939407"/>
<dbReference type="RefSeq" id="XP_018230898.1">
    <property type="nucleotide sequence ID" value="XM_018373152.1"/>
</dbReference>
<dbReference type="PANTHER" id="PTHR21377">
    <property type="entry name" value="PROTEIN FAM210B, MITOCHONDRIAL"/>
    <property type="match status" value="1"/>
</dbReference>
<feature type="domain" description="DUF1279" evidence="2">
    <location>
        <begin position="79"/>
        <end position="185"/>
    </location>
</feature>
<evidence type="ECO:0000256" key="1">
    <source>
        <dbReference type="SAM" id="Phobius"/>
    </source>
</evidence>
<dbReference type="AlphaFoldDB" id="A0A0W4ZV03"/>
<sequence>MIVRNTFYLECRKSLSTFCLLNQRFKNSAFFYSNVLKNIQNIQTLSIRSFWKSYLQCNTVKDNLNNLKAHSNQSLSFSERLKYLMRRYGAAAASVYLGISMLDFALSWAIVKSLGSTAIKSYEKILLEIEHRTGWRLKRSTTSLLENKDNMEHESPSIWAEIAIAYGIHKLLILVRVPLTAAFTPPLVRILNQRGWFIGKLKN</sequence>
<evidence type="ECO:0000259" key="2">
    <source>
        <dbReference type="Pfam" id="PF06916"/>
    </source>
</evidence>
<gene>
    <name evidence="3" type="ORF">T551_00888</name>
</gene>
<comment type="caution">
    <text evidence="3">The sequence shown here is derived from an EMBL/GenBank/DDBJ whole genome shotgun (WGS) entry which is preliminary data.</text>
</comment>
<name>A0A0W4ZV03_PNEJ7</name>
<evidence type="ECO:0000313" key="3">
    <source>
        <dbReference type="EMBL" id="KTW32206.1"/>
    </source>
</evidence>
<proteinExistence type="predicted"/>
<feature type="transmembrane region" description="Helical" evidence="1">
    <location>
        <begin position="88"/>
        <end position="111"/>
    </location>
</feature>